<organism evidence="16 17">
    <name type="scientific">Sanguibacter keddieii (strain ATCC 51767 / DSM 10542 / NCFB 3025 / ST-74)</name>
    <dbReference type="NCBI Taxonomy" id="446469"/>
    <lineage>
        <taxon>Bacteria</taxon>
        <taxon>Bacillati</taxon>
        <taxon>Actinomycetota</taxon>
        <taxon>Actinomycetes</taxon>
        <taxon>Micrococcales</taxon>
        <taxon>Sanguibacteraceae</taxon>
        <taxon>Sanguibacter</taxon>
    </lineage>
</organism>
<keyword evidence="5" id="KW-0597">Phosphoprotein</keyword>
<dbReference type="Gene3D" id="6.10.340.10">
    <property type="match status" value="1"/>
</dbReference>
<dbReference type="InterPro" id="IPR003661">
    <property type="entry name" value="HisK_dim/P_dom"/>
</dbReference>
<keyword evidence="17" id="KW-1185">Reference proteome</keyword>
<dbReference type="Gene3D" id="1.10.287.130">
    <property type="match status" value="1"/>
</dbReference>
<dbReference type="InterPro" id="IPR003594">
    <property type="entry name" value="HATPase_dom"/>
</dbReference>
<feature type="transmembrane region" description="Helical" evidence="13">
    <location>
        <begin position="139"/>
        <end position="162"/>
    </location>
</feature>
<evidence type="ECO:0000256" key="6">
    <source>
        <dbReference type="ARBA" id="ARBA00022679"/>
    </source>
</evidence>
<evidence type="ECO:0000256" key="9">
    <source>
        <dbReference type="ARBA" id="ARBA00022989"/>
    </source>
</evidence>
<feature type="region of interest" description="Disordered" evidence="12">
    <location>
        <begin position="84"/>
        <end position="110"/>
    </location>
</feature>
<keyword evidence="9 13" id="KW-1133">Transmembrane helix</keyword>
<evidence type="ECO:0000256" key="13">
    <source>
        <dbReference type="SAM" id="Phobius"/>
    </source>
</evidence>
<evidence type="ECO:0000256" key="4">
    <source>
        <dbReference type="ARBA" id="ARBA00012438"/>
    </source>
</evidence>
<dbReference type="EC" id="2.7.13.3" evidence="4"/>
<evidence type="ECO:0000256" key="2">
    <source>
        <dbReference type="ARBA" id="ARBA00004141"/>
    </source>
</evidence>
<feature type="region of interest" description="Disordered" evidence="12">
    <location>
        <begin position="312"/>
        <end position="352"/>
    </location>
</feature>
<evidence type="ECO:0000313" key="17">
    <source>
        <dbReference type="Proteomes" id="UP000000322"/>
    </source>
</evidence>
<proteinExistence type="predicted"/>
<reference evidence="16 17" key="1">
    <citation type="journal article" date="2009" name="Stand. Genomic Sci.">
        <title>Complete genome sequence of Sanguibacter keddieii type strain (ST-74).</title>
        <authorList>
            <person name="Ivanova N."/>
            <person name="Sikorski J."/>
            <person name="Sims D."/>
            <person name="Brettin T."/>
            <person name="Detter J.C."/>
            <person name="Han C."/>
            <person name="Lapidus A."/>
            <person name="Copeland A."/>
            <person name="Glavina Del Rio T."/>
            <person name="Nolan M."/>
            <person name="Chen F."/>
            <person name="Lucas S."/>
            <person name="Tice H."/>
            <person name="Cheng J.F."/>
            <person name="Bruce D."/>
            <person name="Goodwin L."/>
            <person name="Pitluck S."/>
            <person name="Pati A."/>
            <person name="Mavromatis K."/>
            <person name="Chen A."/>
            <person name="Palaniappan K."/>
            <person name="D'haeseleer P."/>
            <person name="Chain P."/>
            <person name="Bristow J."/>
            <person name="Eisen J.A."/>
            <person name="Markowitz V."/>
            <person name="Hugenholtz P."/>
            <person name="Goker M."/>
            <person name="Pukall R."/>
            <person name="Klenk H.P."/>
            <person name="Kyrpides N.C."/>
        </authorList>
    </citation>
    <scope>NUCLEOTIDE SEQUENCE [LARGE SCALE GENOMIC DNA]</scope>
    <source>
        <strain evidence="17">ATCC 51767 / DSM 10542 / NCFB 3025 / ST-74</strain>
    </source>
</reference>
<comment type="subcellular location">
    <subcellularLocation>
        <location evidence="3">Cell membrane</location>
    </subcellularLocation>
    <subcellularLocation>
        <location evidence="2">Membrane</location>
        <topology evidence="2">Multi-pass membrane protein</topology>
    </subcellularLocation>
</comment>
<evidence type="ECO:0000256" key="12">
    <source>
        <dbReference type="SAM" id="MobiDB-lite"/>
    </source>
</evidence>
<keyword evidence="10" id="KW-0902">Two-component regulatory system</keyword>
<dbReference type="Pfam" id="PF00672">
    <property type="entry name" value="HAMP"/>
    <property type="match status" value="1"/>
</dbReference>
<evidence type="ECO:0000259" key="14">
    <source>
        <dbReference type="PROSITE" id="PS50109"/>
    </source>
</evidence>
<dbReference type="PANTHER" id="PTHR45436:SF15">
    <property type="entry name" value="SENSOR HISTIDINE KINASE CUSS"/>
    <property type="match status" value="1"/>
</dbReference>
<dbReference type="GO" id="GO:0005886">
    <property type="term" value="C:plasma membrane"/>
    <property type="evidence" value="ECO:0007669"/>
    <property type="project" value="UniProtKB-SubCell"/>
</dbReference>
<dbReference type="SMART" id="SM00387">
    <property type="entry name" value="HATPase_c"/>
    <property type="match status" value="1"/>
</dbReference>
<dbReference type="EMBL" id="CP001819">
    <property type="protein sequence ID" value="ACZ22438.1"/>
    <property type="molecule type" value="Genomic_DNA"/>
</dbReference>
<dbReference type="PROSITE" id="PS50885">
    <property type="entry name" value="HAMP"/>
    <property type="match status" value="1"/>
</dbReference>
<dbReference type="SUPFAM" id="SSF158472">
    <property type="entry name" value="HAMP domain-like"/>
    <property type="match status" value="1"/>
</dbReference>
<feature type="domain" description="HAMP" evidence="15">
    <location>
        <begin position="163"/>
        <end position="216"/>
    </location>
</feature>
<dbReference type="InterPro" id="IPR003660">
    <property type="entry name" value="HAMP_dom"/>
</dbReference>
<dbReference type="HOGENOM" id="CLU_000445_89_3_11"/>
<evidence type="ECO:0000256" key="10">
    <source>
        <dbReference type="ARBA" id="ARBA00023012"/>
    </source>
</evidence>
<dbReference type="PROSITE" id="PS50109">
    <property type="entry name" value="HIS_KIN"/>
    <property type="match status" value="1"/>
</dbReference>
<dbReference type="RefSeq" id="WP_012867507.1">
    <property type="nucleotide sequence ID" value="NC_013521.1"/>
</dbReference>
<keyword evidence="7 13" id="KW-0812">Transmembrane</keyword>
<evidence type="ECO:0000256" key="7">
    <source>
        <dbReference type="ARBA" id="ARBA00022692"/>
    </source>
</evidence>
<protein>
    <recommendedName>
        <fullName evidence="4">histidine kinase</fullName>
        <ecNumber evidence="4">2.7.13.3</ecNumber>
    </recommendedName>
</protein>
<dbReference type="AlphaFoldDB" id="D1BK29"/>
<dbReference type="InterPro" id="IPR004358">
    <property type="entry name" value="Sig_transdc_His_kin-like_C"/>
</dbReference>
<dbReference type="CDD" id="cd00082">
    <property type="entry name" value="HisKA"/>
    <property type="match status" value="1"/>
</dbReference>
<feature type="compositionally biased region" description="Polar residues" evidence="12">
    <location>
        <begin position="338"/>
        <end position="350"/>
    </location>
</feature>
<evidence type="ECO:0000259" key="15">
    <source>
        <dbReference type="PROSITE" id="PS50885"/>
    </source>
</evidence>
<dbReference type="Gene3D" id="3.30.565.10">
    <property type="entry name" value="Histidine kinase-like ATPase, C-terminal domain"/>
    <property type="match status" value="1"/>
</dbReference>
<evidence type="ECO:0000313" key="16">
    <source>
        <dbReference type="EMBL" id="ACZ22438.1"/>
    </source>
</evidence>
<evidence type="ECO:0000256" key="11">
    <source>
        <dbReference type="ARBA" id="ARBA00023136"/>
    </source>
</evidence>
<comment type="catalytic activity">
    <reaction evidence="1">
        <text>ATP + protein L-histidine = ADP + protein N-phospho-L-histidine.</text>
        <dbReference type="EC" id="2.7.13.3"/>
    </reaction>
</comment>
<dbReference type="KEGG" id="ske:Sked_25340"/>
<dbReference type="PRINTS" id="PR00344">
    <property type="entry name" value="BCTRLSENSOR"/>
</dbReference>
<feature type="transmembrane region" description="Helical" evidence="13">
    <location>
        <begin position="24"/>
        <end position="45"/>
    </location>
</feature>
<dbReference type="eggNOG" id="COG2770">
    <property type="taxonomic scope" value="Bacteria"/>
</dbReference>
<dbReference type="GO" id="GO:0000155">
    <property type="term" value="F:phosphorelay sensor kinase activity"/>
    <property type="evidence" value="ECO:0007669"/>
    <property type="project" value="InterPro"/>
</dbReference>
<gene>
    <name evidence="16" type="ordered locus">Sked_25340</name>
</gene>
<keyword evidence="11 13" id="KW-0472">Membrane</keyword>
<dbReference type="STRING" id="446469.Sked_25340"/>
<dbReference type="Pfam" id="PF02518">
    <property type="entry name" value="HATPase_c"/>
    <property type="match status" value="1"/>
</dbReference>
<dbReference type="Pfam" id="PF00512">
    <property type="entry name" value="HisKA"/>
    <property type="match status" value="1"/>
</dbReference>
<evidence type="ECO:0000256" key="1">
    <source>
        <dbReference type="ARBA" id="ARBA00000085"/>
    </source>
</evidence>
<evidence type="ECO:0000256" key="8">
    <source>
        <dbReference type="ARBA" id="ARBA00022777"/>
    </source>
</evidence>
<dbReference type="InterPro" id="IPR050428">
    <property type="entry name" value="TCS_sensor_his_kinase"/>
</dbReference>
<keyword evidence="6" id="KW-0808">Transferase</keyword>
<evidence type="ECO:0000256" key="5">
    <source>
        <dbReference type="ARBA" id="ARBA00022553"/>
    </source>
</evidence>
<dbReference type="SMART" id="SM00304">
    <property type="entry name" value="HAMP"/>
    <property type="match status" value="1"/>
</dbReference>
<dbReference type="Proteomes" id="UP000000322">
    <property type="component" value="Chromosome"/>
</dbReference>
<dbReference type="InterPro" id="IPR036097">
    <property type="entry name" value="HisK_dim/P_sf"/>
</dbReference>
<dbReference type="SUPFAM" id="SSF55874">
    <property type="entry name" value="ATPase domain of HSP90 chaperone/DNA topoisomerase II/histidine kinase"/>
    <property type="match status" value="1"/>
</dbReference>
<dbReference type="InterPro" id="IPR005467">
    <property type="entry name" value="His_kinase_dom"/>
</dbReference>
<feature type="domain" description="Histidine kinase" evidence="14">
    <location>
        <begin position="224"/>
        <end position="475"/>
    </location>
</feature>
<dbReference type="CDD" id="cd06225">
    <property type="entry name" value="HAMP"/>
    <property type="match status" value="1"/>
</dbReference>
<dbReference type="SMART" id="SM00388">
    <property type="entry name" value="HisKA"/>
    <property type="match status" value="1"/>
</dbReference>
<dbReference type="InterPro" id="IPR036890">
    <property type="entry name" value="HATPase_C_sf"/>
</dbReference>
<name>D1BK29_SANKS</name>
<dbReference type="OrthoDB" id="9786919at2"/>
<dbReference type="eggNOG" id="COG2205">
    <property type="taxonomic scope" value="Bacteria"/>
</dbReference>
<dbReference type="SUPFAM" id="SSF47384">
    <property type="entry name" value="Homodimeric domain of signal transducing histidine kinase"/>
    <property type="match status" value="1"/>
</dbReference>
<sequence length="483" mass="50704">MRPPLSAWRLARGRAPTLRTRLTVLYGAAFAVAGTVLVAILVVVAGRSLDNQPDDVVGIALGSSEILEASELDAFQQDALDVSPELATPEPPPSGDVAPLDQAPSSLEPSDDSAVALSALRTRVADLNDQARAQTMRTIILASVAALLVTLAVTVWFGWAMVSRVLAPLHRVTATARRVAGDSLSARIALDGRQDEIKDLADTFDEMLDRLDASFDGQRRFTANASHELRTPLTITRSVLEVALTDPECPEPTRELAEKLLAVNHRQGRLIEGLLALASADLVPPALGPVDLAVLATQVTAECEPGASASRVSVTVVTSPDEAEDVGDRGGPGGSAGLTPSTDGTHTCSPSGDRLVRGDHVLLDRLVRNLVDNAVRYNVEGGTVRVTVPCPHRLVVENTGPTVPEAQVHGLFEPFRRLRPDGTVADRAVRSAHQPGTGLGLSIVRSIVAAHSGSVTARPRASGGLVVSVYLPDGVQDGTGEAL</sequence>
<dbReference type="PANTHER" id="PTHR45436">
    <property type="entry name" value="SENSOR HISTIDINE KINASE YKOH"/>
    <property type="match status" value="1"/>
</dbReference>
<keyword evidence="8 16" id="KW-0418">Kinase</keyword>
<accession>D1BK29</accession>
<evidence type="ECO:0000256" key="3">
    <source>
        <dbReference type="ARBA" id="ARBA00004236"/>
    </source>
</evidence>